<reference evidence="2 3" key="1">
    <citation type="submission" date="2015-12" db="EMBL/GenBank/DDBJ databases">
        <title>The genome of Folsomia candida.</title>
        <authorList>
            <person name="Faddeeva A."/>
            <person name="Derks M.F."/>
            <person name="Anvar Y."/>
            <person name="Smit S."/>
            <person name="Van Straalen N."/>
            <person name="Roelofs D."/>
        </authorList>
    </citation>
    <scope>NUCLEOTIDE SEQUENCE [LARGE SCALE GENOMIC DNA]</scope>
    <source>
        <strain evidence="2 3">VU population</strain>
        <tissue evidence="2">Whole body</tissue>
    </source>
</reference>
<proteinExistence type="predicted"/>
<feature type="signal peptide" evidence="1">
    <location>
        <begin position="1"/>
        <end position="18"/>
    </location>
</feature>
<protein>
    <submittedName>
        <fullName evidence="2">Uncharacterized protein</fullName>
    </submittedName>
</protein>
<evidence type="ECO:0000313" key="3">
    <source>
        <dbReference type="Proteomes" id="UP000198287"/>
    </source>
</evidence>
<evidence type="ECO:0000313" key="2">
    <source>
        <dbReference type="EMBL" id="OXA64405.1"/>
    </source>
</evidence>
<evidence type="ECO:0000256" key="1">
    <source>
        <dbReference type="SAM" id="SignalP"/>
    </source>
</evidence>
<name>A0A226F3N6_FOLCA</name>
<dbReference type="Proteomes" id="UP000198287">
    <property type="component" value="Unassembled WGS sequence"/>
</dbReference>
<organism evidence="2 3">
    <name type="scientific">Folsomia candida</name>
    <name type="common">Springtail</name>
    <dbReference type="NCBI Taxonomy" id="158441"/>
    <lineage>
        <taxon>Eukaryota</taxon>
        <taxon>Metazoa</taxon>
        <taxon>Ecdysozoa</taxon>
        <taxon>Arthropoda</taxon>
        <taxon>Hexapoda</taxon>
        <taxon>Collembola</taxon>
        <taxon>Entomobryomorpha</taxon>
        <taxon>Isotomoidea</taxon>
        <taxon>Isotomidae</taxon>
        <taxon>Proisotominae</taxon>
        <taxon>Folsomia</taxon>
    </lineage>
</organism>
<sequence>MKTYLLLVGILVVGLSNADSLGAFRKRFNGNPQPEIESPEDRFRMNFGLRTDDQSASFVPASDAPPPCCKPIYRTANPAVQPEQQPTPKIPAPVRPTIYFQADSYRVMDRHRNRELVLFDPEAWVRNYPGTPFPSELDVPPRWYVYNAVTVQAPKPYVDERALRERVYTGYYYACPEKVSPYHFSWFMRNDPVNPCKWIFYQSVQDAGGLGTRPVPY</sequence>
<dbReference type="OrthoDB" id="10533227at2759"/>
<dbReference type="EMBL" id="LNIX01000001">
    <property type="protein sequence ID" value="OXA64405.1"/>
    <property type="molecule type" value="Genomic_DNA"/>
</dbReference>
<accession>A0A226F3N6</accession>
<feature type="chain" id="PRO_5013121671" evidence="1">
    <location>
        <begin position="19"/>
        <end position="217"/>
    </location>
</feature>
<keyword evidence="1" id="KW-0732">Signal</keyword>
<dbReference type="AlphaFoldDB" id="A0A226F3N6"/>
<comment type="caution">
    <text evidence="2">The sequence shown here is derived from an EMBL/GenBank/DDBJ whole genome shotgun (WGS) entry which is preliminary data.</text>
</comment>
<gene>
    <name evidence="2" type="ORF">Fcan01_02845</name>
</gene>
<keyword evidence="3" id="KW-1185">Reference proteome</keyword>